<dbReference type="EMBL" id="KZ826405">
    <property type="protein sequence ID" value="PYI01865.1"/>
    <property type="molecule type" value="Genomic_DNA"/>
</dbReference>
<evidence type="ECO:0000313" key="2">
    <source>
        <dbReference type="Proteomes" id="UP000248423"/>
    </source>
</evidence>
<name>A0A319E0J4_ASPSB</name>
<dbReference type="VEuPathDB" id="FungiDB:BO78DRAFT_423097"/>
<evidence type="ECO:0000313" key="1">
    <source>
        <dbReference type="EMBL" id="PYI01865.1"/>
    </source>
</evidence>
<proteinExistence type="predicted"/>
<accession>A0A319E0J4</accession>
<dbReference type="AlphaFoldDB" id="A0A319E0J4"/>
<dbReference type="Proteomes" id="UP000248423">
    <property type="component" value="Unassembled WGS sequence"/>
</dbReference>
<dbReference type="OrthoDB" id="3796275at2759"/>
<reference evidence="1 2" key="1">
    <citation type="submission" date="2018-02" db="EMBL/GenBank/DDBJ databases">
        <title>The genomes of Aspergillus section Nigri reveals drivers in fungal speciation.</title>
        <authorList>
            <consortium name="DOE Joint Genome Institute"/>
            <person name="Vesth T.C."/>
            <person name="Nybo J."/>
            <person name="Theobald S."/>
            <person name="Brandl J."/>
            <person name="Frisvad J.C."/>
            <person name="Nielsen K.F."/>
            <person name="Lyhne E.K."/>
            <person name="Kogle M.E."/>
            <person name="Kuo A."/>
            <person name="Riley R."/>
            <person name="Clum A."/>
            <person name="Nolan M."/>
            <person name="Lipzen A."/>
            <person name="Salamov A."/>
            <person name="Henrissat B."/>
            <person name="Wiebenga A."/>
            <person name="De vries R.P."/>
            <person name="Grigoriev I.V."/>
            <person name="Mortensen U.H."/>
            <person name="Andersen M.R."/>
            <person name="Baker S.E."/>
        </authorList>
    </citation>
    <scope>NUCLEOTIDE SEQUENCE [LARGE SCALE GENOMIC DNA]</scope>
    <source>
        <strain evidence="1 2">CBS 121057</strain>
    </source>
</reference>
<keyword evidence="2" id="KW-1185">Reference proteome</keyword>
<organism evidence="1 2">
    <name type="scientific">Aspergillus sclerotiicarbonarius (strain CBS 121057 / IBT 28362)</name>
    <dbReference type="NCBI Taxonomy" id="1448318"/>
    <lineage>
        <taxon>Eukaryota</taxon>
        <taxon>Fungi</taxon>
        <taxon>Dikarya</taxon>
        <taxon>Ascomycota</taxon>
        <taxon>Pezizomycotina</taxon>
        <taxon>Eurotiomycetes</taxon>
        <taxon>Eurotiomycetidae</taxon>
        <taxon>Eurotiales</taxon>
        <taxon>Aspergillaceae</taxon>
        <taxon>Aspergillus</taxon>
        <taxon>Aspergillus subgen. Circumdati</taxon>
    </lineage>
</organism>
<protein>
    <submittedName>
        <fullName evidence="1">Uncharacterized protein</fullName>
    </submittedName>
</protein>
<gene>
    <name evidence="1" type="ORF">BO78DRAFT_423097</name>
</gene>
<sequence>MTENPLPSTWETTFDFTQFFWSMLTQATEDRVSAIAKTLEEATLPEARTILGSLSLSCQSLLAHSEEVLEIYVKGLPYWRELSMKNNILTALHPERHWPPFVFGQAFRQIARYMQETRLKYGFISIYNESLFLRQFHDPVGDWQLQYSTIVRHEDSGSKITLRECMFFLGVTVKDGTSSTKIGVANKSLRNCEDLRSESRVTHEQYLLFRTIYLMLAYLCDPVLSGANGLSMDDVERSVFEKTE</sequence>